<dbReference type="EMBL" id="WOTB01000004">
    <property type="protein sequence ID" value="NHN83975.1"/>
    <property type="molecule type" value="Genomic_DNA"/>
</dbReference>
<gene>
    <name evidence="3" type="primary">zapE</name>
    <name evidence="3" type="ORF">GOB93_04865</name>
</gene>
<evidence type="ECO:0000313" key="4">
    <source>
        <dbReference type="Proteomes" id="UP000635278"/>
    </source>
</evidence>
<comment type="caution">
    <text evidence="3">The sequence shown here is derived from an EMBL/GenBank/DDBJ whole genome shotgun (WGS) entry which is preliminary data.</text>
</comment>
<organism evidence="3 4">
    <name type="scientific">Acetobacter musti</name>
    <dbReference type="NCBI Taxonomy" id="864732"/>
    <lineage>
        <taxon>Bacteria</taxon>
        <taxon>Pseudomonadati</taxon>
        <taxon>Pseudomonadota</taxon>
        <taxon>Alphaproteobacteria</taxon>
        <taxon>Acetobacterales</taxon>
        <taxon>Acetobacteraceae</taxon>
        <taxon>Acetobacter</taxon>
    </lineage>
</organism>
<dbReference type="Proteomes" id="UP000635278">
    <property type="component" value="Unassembled WGS sequence"/>
</dbReference>
<evidence type="ECO:0000256" key="2">
    <source>
        <dbReference type="ARBA" id="ARBA00022840"/>
    </source>
</evidence>
<keyword evidence="3" id="KW-0131">Cell cycle</keyword>
<dbReference type="InterPro" id="IPR005654">
    <property type="entry name" value="ATPase_AFG1-like"/>
</dbReference>
<dbReference type="SUPFAM" id="SSF52540">
    <property type="entry name" value="P-loop containing nucleoside triphosphate hydrolases"/>
    <property type="match status" value="1"/>
</dbReference>
<keyword evidence="2" id="KW-0067">ATP-binding</keyword>
<reference evidence="3 4" key="1">
    <citation type="journal article" date="2020" name="Int. J. Syst. Evol. Microbiol.">
        <title>Novel acetic acid bacteria from cider fermentations: Acetobacter conturbans sp. nov. and Acetobacter fallax sp. nov.</title>
        <authorList>
            <person name="Sombolestani A.S."/>
            <person name="Cleenwerck I."/>
            <person name="Cnockaert M."/>
            <person name="Borremans W."/>
            <person name="Wieme A.D."/>
            <person name="De Vuyst L."/>
            <person name="Vandamme P."/>
        </authorList>
    </citation>
    <scope>NUCLEOTIDE SEQUENCE [LARGE SCALE GENOMIC DNA]</scope>
    <source>
        <strain evidence="3 4">LMG 30640</strain>
    </source>
</reference>
<name>A0ABX0JQ13_9PROT</name>
<keyword evidence="1" id="KW-0547">Nucleotide-binding</keyword>
<dbReference type="GO" id="GO:0051301">
    <property type="term" value="P:cell division"/>
    <property type="evidence" value="ECO:0007669"/>
    <property type="project" value="UniProtKB-KW"/>
</dbReference>
<dbReference type="PANTHER" id="PTHR12169">
    <property type="entry name" value="ATPASE N2B"/>
    <property type="match status" value="1"/>
</dbReference>
<dbReference type="Pfam" id="PF03969">
    <property type="entry name" value="AFG1_ATPase"/>
    <property type="match status" value="1"/>
</dbReference>
<evidence type="ECO:0000256" key="1">
    <source>
        <dbReference type="ARBA" id="ARBA00022741"/>
    </source>
</evidence>
<keyword evidence="4" id="KW-1185">Reference proteome</keyword>
<protein>
    <submittedName>
        <fullName evidence="3">Cell division protein ZapE</fullName>
    </submittedName>
</protein>
<accession>A0ABX0JQ13</accession>
<evidence type="ECO:0000313" key="3">
    <source>
        <dbReference type="EMBL" id="NHN83975.1"/>
    </source>
</evidence>
<dbReference type="InterPro" id="IPR027417">
    <property type="entry name" value="P-loop_NTPase"/>
</dbReference>
<dbReference type="NCBIfam" id="NF040713">
    <property type="entry name" value="ZapE"/>
    <property type="match status" value="1"/>
</dbReference>
<sequence length="416" mass="46257">MNAINDNTSDRVSDKVLASAIVGQDVGPLALYEDRVSEGLLRPDPDQERVARRLDRLWTELKTYHPPAVPPPEPARKKGFLSSVVSRIPGLLHREQEDAPPPRGVYIVGRVGRGKTMLMDLFFSCAPLKKKQRIHFLSFMQEVHQRLRQLKIDNPGMSDPIPPLARTIAQDATLLCFDEFQINDIADAMILGRLFEALFREHVIIVATSNTVPGDLFQNRPGADAFKPFIAIIHRNLDTETLDSETDYRRGREQDDTTWIVPADETARHRLDKVVARYGEGHKPEKVTLEFSGRSLPVDHAQGPVARFDFTSLCSRPLGPGDFLAVAKRFPVIVIDDIPSLGPDDANVARRFITLIDALYDNGNLLFVSADATPDQLFPEGEGADAFARTASRLVEMSSESWLARAHAPGGCLSRP</sequence>
<dbReference type="Gene3D" id="3.40.50.300">
    <property type="entry name" value="P-loop containing nucleotide triphosphate hydrolases"/>
    <property type="match status" value="2"/>
</dbReference>
<keyword evidence="3" id="KW-0132">Cell division</keyword>
<dbReference type="PANTHER" id="PTHR12169:SF6">
    <property type="entry name" value="AFG1-LIKE ATPASE"/>
    <property type="match status" value="1"/>
</dbReference>
<dbReference type="RefSeq" id="WP_173582405.1">
    <property type="nucleotide sequence ID" value="NZ_WOTB01000004.1"/>
</dbReference>
<proteinExistence type="predicted"/>